<feature type="domain" description="NIF system FeS cluster assembly NifU C-terminal" evidence="1">
    <location>
        <begin position="5"/>
        <end position="72"/>
    </location>
</feature>
<evidence type="ECO:0000313" key="3">
    <source>
        <dbReference type="Proteomes" id="UP000724148"/>
    </source>
</evidence>
<dbReference type="InterPro" id="IPR001075">
    <property type="entry name" value="NIF_FeS_clus_asmbl_NifU_C"/>
</dbReference>
<organism evidence="2 3">
    <name type="scientific">Candidatus Sungiibacteriota bacterium</name>
    <dbReference type="NCBI Taxonomy" id="2750080"/>
    <lineage>
        <taxon>Bacteria</taxon>
        <taxon>Candidatus Sungiibacteriota</taxon>
    </lineage>
</organism>
<dbReference type="Pfam" id="PF01106">
    <property type="entry name" value="NifU"/>
    <property type="match status" value="1"/>
</dbReference>
<evidence type="ECO:0000259" key="1">
    <source>
        <dbReference type="Pfam" id="PF01106"/>
    </source>
</evidence>
<dbReference type="AlphaFoldDB" id="A0A931SDM1"/>
<dbReference type="SUPFAM" id="SSF117916">
    <property type="entry name" value="Fe-S cluster assembly (FSCA) domain-like"/>
    <property type="match status" value="1"/>
</dbReference>
<accession>A0A931SDM1</accession>
<dbReference type="GO" id="GO:0005506">
    <property type="term" value="F:iron ion binding"/>
    <property type="evidence" value="ECO:0007669"/>
    <property type="project" value="InterPro"/>
</dbReference>
<proteinExistence type="predicted"/>
<evidence type="ECO:0000313" key="2">
    <source>
        <dbReference type="EMBL" id="MBI2096962.1"/>
    </source>
</evidence>
<protein>
    <submittedName>
        <fullName evidence="2">NifU family protein</fullName>
    </submittedName>
</protein>
<dbReference type="Gene3D" id="3.30.300.130">
    <property type="entry name" value="Fe-S cluster assembly (FSCA)"/>
    <property type="match status" value="1"/>
</dbReference>
<dbReference type="GO" id="GO:0016226">
    <property type="term" value="P:iron-sulfur cluster assembly"/>
    <property type="evidence" value="ECO:0007669"/>
    <property type="project" value="InterPro"/>
</dbReference>
<comment type="caution">
    <text evidence="2">The sequence shown here is derived from an EMBL/GenBank/DDBJ whole genome shotgun (WGS) entry which is preliminary data.</text>
</comment>
<dbReference type="EMBL" id="JACOZA010000063">
    <property type="protein sequence ID" value="MBI2096962.1"/>
    <property type="molecule type" value="Genomic_DNA"/>
</dbReference>
<reference evidence="2" key="1">
    <citation type="submission" date="2020-07" db="EMBL/GenBank/DDBJ databases">
        <title>Huge and variable diversity of episymbiotic CPR bacteria and DPANN archaea in groundwater ecosystems.</title>
        <authorList>
            <person name="He C.Y."/>
            <person name="Keren R."/>
            <person name="Whittaker M."/>
            <person name="Farag I.F."/>
            <person name="Doudna J."/>
            <person name="Cate J.H.D."/>
            <person name="Banfield J.F."/>
        </authorList>
    </citation>
    <scope>NUCLEOTIDE SEQUENCE</scope>
    <source>
        <strain evidence="2">NC_groundwater_193_Ag_S-0.1um_51_7</strain>
    </source>
</reference>
<name>A0A931SDM1_9BACT</name>
<gene>
    <name evidence="2" type="ORF">HYT40_02295</name>
</gene>
<dbReference type="InterPro" id="IPR034904">
    <property type="entry name" value="FSCA_dom_sf"/>
</dbReference>
<dbReference type="PANTHER" id="PTHR11178:SF51">
    <property type="entry name" value="FE_S BIOGENESIS PROTEIN NFUA"/>
    <property type="match status" value="1"/>
</dbReference>
<dbReference type="PANTHER" id="PTHR11178">
    <property type="entry name" value="IRON-SULFUR CLUSTER SCAFFOLD PROTEIN NFU-RELATED"/>
    <property type="match status" value="1"/>
</dbReference>
<dbReference type="GO" id="GO:0051536">
    <property type="term" value="F:iron-sulfur cluster binding"/>
    <property type="evidence" value="ECO:0007669"/>
    <property type="project" value="InterPro"/>
</dbReference>
<dbReference type="Proteomes" id="UP000724148">
    <property type="component" value="Unassembled WGS sequence"/>
</dbReference>
<sequence>MEAEIEKALEIVRPMLALHRGGVELVSYNEVTKTANLRLSGMCVGCPLSELTLKGGIEEILRAKVPGVERVEAVS</sequence>